<dbReference type="PANTHER" id="PTHR13707:SF57">
    <property type="entry name" value="SUCCINYL-COA:3-KETOACID COENZYME A TRANSFERASE SUBUNIT B-RELATED"/>
    <property type="match status" value="1"/>
</dbReference>
<dbReference type="EMBL" id="DOEK01000029">
    <property type="protein sequence ID" value="HBP30564.1"/>
    <property type="molecule type" value="Genomic_DNA"/>
</dbReference>
<proteinExistence type="inferred from homology"/>
<evidence type="ECO:0000313" key="4">
    <source>
        <dbReference type="Proteomes" id="UP000264036"/>
    </source>
</evidence>
<dbReference type="Gene3D" id="3.40.1080.10">
    <property type="entry name" value="Glutaconate Coenzyme A-transferase"/>
    <property type="match status" value="1"/>
</dbReference>
<dbReference type="PROSITE" id="PS01274">
    <property type="entry name" value="COA_TRANSF_2"/>
    <property type="match status" value="1"/>
</dbReference>
<dbReference type="NCBIfam" id="TIGR02428">
    <property type="entry name" value="pcaJ_scoB_fam"/>
    <property type="match status" value="1"/>
</dbReference>
<reference evidence="3 4" key="1">
    <citation type="journal article" date="2018" name="Nat. Biotechnol.">
        <title>A standardized bacterial taxonomy based on genome phylogeny substantially revises the tree of life.</title>
        <authorList>
            <person name="Parks D.H."/>
            <person name="Chuvochina M."/>
            <person name="Waite D.W."/>
            <person name="Rinke C."/>
            <person name="Skarshewski A."/>
            <person name="Chaumeil P.A."/>
            <person name="Hugenholtz P."/>
        </authorList>
    </citation>
    <scope>NUCLEOTIDE SEQUENCE [LARGE SCALE GENOMIC DNA]</scope>
    <source>
        <strain evidence="3">UBA10707</strain>
    </source>
</reference>
<dbReference type="FunFam" id="3.40.1080.10:FF:000001">
    <property type="entry name" value="Succinyl-coa:3-ketoacid-coenzyme a transferase subunit b"/>
    <property type="match status" value="1"/>
</dbReference>
<comment type="caution">
    <text evidence="3">The sequence shown here is derived from an EMBL/GenBank/DDBJ whole genome shotgun (WGS) entry which is preliminary data.</text>
</comment>
<keyword evidence="2 3" id="KW-0808">Transferase</keyword>
<dbReference type="GO" id="GO:0008410">
    <property type="term" value="F:CoA-transferase activity"/>
    <property type="evidence" value="ECO:0007669"/>
    <property type="project" value="InterPro"/>
</dbReference>
<protein>
    <submittedName>
        <fullName evidence="3">Succinyl-CoA--3-ketoacid-CoA transferase</fullName>
    </submittedName>
</protein>
<evidence type="ECO:0000256" key="1">
    <source>
        <dbReference type="ARBA" id="ARBA00007047"/>
    </source>
</evidence>
<evidence type="ECO:0000256" key="2">
    <source>
        <dbReference type="ARBA" id="ARBA00022679"/>
    </source>
</evidence>
<name>A0A356LI23_9BURK</name>
<dbReference type="Proteomes" id="UP000264036">
    <property type="component" value="Unassembled WGS sequence"/>
</dbReference>
<accession>A0A356LI23</accession>
<dbReference type="InterPro" id="IPR012791">
    <property type="entry name" value="3-oxoacid_CoA-transf_B"/>
</dbReference>
<dbReference type="SMART" id="SM00882">
    <property type="entry name" value="CoA_trans"/>
    <property type="match status" value="1"/>
</dbReference>
<dbReference type="InterPro" id="IPR004164">
    <property type="entry name" value="CoA_transf_AS"/>
</dbReference>
<dbReference type="AlphaFoldDB" id="A0A356LI23"/>
<sequence length="217" mass="23052">MAWNRDQMAARAAKELQDGFYVNLGIGLPTLVANHVPPGVEVWLQSENGLLGIGPFPTEEEIDPDMINAGKQTVTTLPGSSIFSSADSFAMIRGGKINLAILGAMQVSEKGDLANWMIPGKMVKGMGGAMDLVAGVGRVIVLMEHIARKKDGTTDIKLLPECNLPLTGVGVVDVIITDLCVMEVTENGLKVTELAPDVTIEEVQEKTKAKLDISALA</sequence>
<gene>
    <name evidence="3" type="ORF">DD666_14240</name>
</gene>
<dbReference type="InterPro" id="IPR004165">
    <property type="entry name" value="CoA_trans_fam_I"/>
</dbReference>
<organism evidence="3 4">
    <name type="scientific">Advenella kashmirensis</name>
    <dbReference type="NCBI Taxonomy" id="310575"/>
    <lineage>
        <taxon>Bacteria</taxon>
        <taxon>Pseudomonadati</taxon>
        <taxon>Pseudomonadota</taxon>
        <taxon>Betaproteobacteria</taxon>
        <taxon>Burkholderiales</taxon>
        <taxon>Alcaligenaceae</taxon>
    </lineage>
</organism>
<evidence type="ECO:0000313" key="3">
    <source>
        <dbReference type="EMBL" id="HBP30564.1"/>
    </source>
</evidence>
<dbReference type="Pfam" id="PF01144">
    <property type="entry name" value="CoA_trans"/>
    <property type="match status" value="1"/>
</dbReference>
<dbReference type="PANTHER" id="PTHR13707">
    <property type="entry name" value="KETOACID-COENZYME A TRANSFERASE"/>
    <property type="match status" value="1"/>
</dbReference>
<comment type="similarity">
    <text evidence="1">Belongs to the 3-oxoacid CoA-transferase subunit B family.</text>
</comment>
<dbReference type="SUPFAM" id="SSF100950">
    <property type="entry name" value="NagB/RpiA/CoA transferase-like"/>
    <property type="match status" value="1"/>
</dbReference>
<dbReference type="InterPro" id="IPR037171">
    <property type="entry name" value="NagB/RpiA_transferase-like"/>
</dbReference>